<name>A0A453H3R6_AEGTS</name>
<reference evidence="6" key="3">
    <citation type="journal article" date="2017" name="Nature">
        <title>Genome sequence of the progenitor of the wheat D genome Aegilops tauschii.</title>
        <authorList>
            <person name="Luo M.C."/>
            <person name="Gu Y.Q."/>
            <person name="Puiu D."/>
            <person name="Wang H."/>
            <person name="Twardziok S.O."/>
            <person name="Deal K.R."/>
            <person name="Huo N."/>
            <person name="Zhu T."/>
            <person name="Wang L."/>
            <person name="Wang Y."/>
            <person name="McGuire P.E."/>
            <person name="Liu S."/>
            <person name="Long H."/>
            <person name="Ramasamy R.K."/>
            <person name="Rodriguez J.C."/>
            <person name="Van S.L."/>
            <person name="Yuan L."/>
            <person name="Wang Z."/>
            <person name="Xia Z."/>
            <person name="Xiao L."/>
            <person name="Anderson O.D."/>
            <person name="Ouyang S."/>
            <person name="Liang Y."/>
            <person name="Zimin A.V."/>
            <person name="Pertea G."/>
            <person name="Qi P."/>
            <person name="Bennetzen J.L."/>
            <person name="Dai X."/>
            <person name="Dawson M.W."/>
            <person name="Muller H.G."/>
            <person name="Kugler K."/>
            <person name="Rivarola-Duarte L."/>
            <person name="Spannagl M."/>
            <person name="Mayer K.F.X."/>
            <person name="Lu F.H."/>
            <person name="Bevan M.W."/>
            <person name="Leroy P."/>
            <person name="Li P."/>
            <person name="You F.M."/>
            <person name="Sun Q."/>
            <person name="Liu Z."/>
            <person name="Lyons E."/>
            <person name="Wicker T."/>
            <person name="Salzberg S.L."/>
            <person name="Devos K.M."/>
            <person name="Dvorak J."/>
        </authorList>
    </citation>
    <scope>NUCLEOTIDE SEQUENCE [LARGE SCALE GENOMIC DNA]</scope>
    <source>
        <strain evidence="6">cv. AL8/78</strain>
    </source>
</reference>
<dbReference type="Proteomes" id="UP000015105">
    <property type="component" value="Chromosome 4D"/>
</dbReference>
<dbReference type="InterPro" id="IPR011990">
    <property type="entry name" value="TPR-like_helical_dom_sf"/>
</dbReference>
<reference evidence="6" key="5">
    <citation type="journal article" date="2021" name="G3 (Bethesda)">
        <title>Aegilops tauschii genome assembly Aet v5.0 features greater sequence contiguity and improved annotation.</title>
        <authorList>
            <person name="Wang L."/>
            <person name="Zhu T."/>
            <person name="Rodriguez J.C."/>
            <person name="Deal K.R."/>
            <person name="Dubcovsky J."/>
            <person name="McGuire P.E."/>
            <person name="Lux T."/>
            <person name="Spannagl M."/>
            <person name="Mayer K.F.X."/>
            <person name="Baldrich P."/>
            <person name="Meyers B.C."/>
            <person name="Huo N."/>
            <person name="Gu Y.Q."/>
            <person name="Zhou H."/>
            <person name="Devos K.M."/>
            <person name="Bennetzen J.L."/>
            <person name="Unver T."/>
            <person name="Budak H."/>
            <person name="Gulick P.J."/>
            <person name="Galiba G."/>
            <person name="Kalapos B."/>
            <person name="Nelson D.R."/>
            <person name="Li P."/>
            <person name="You F.M."/>
            <person name="Luo M.C."/>
            <person name="Dvorak J."/>
        </authorList>
    </citation>
    <scope>NUCLEOTIDE SEQUENCE [LARGE SCALE GENOMIC DNA]</scope>
    <source>
        <strain evidence="6">cv. AL8/78</strain>
    </source>
</reference>
<reference evidence="6" key="4">
    <citation type="submission" date="2019-03" db="UniProtKB">
        <authorList>
            <consortium name="EnsemblPlants"/>
        </authorList>
    </citation>
    <scope>IDENTIFICATION</scope>
</reference>
<protein>
    <recommendedName>
        <fullName evidence="2">Tetratricopeptide repeat protein 38</fullName>
    </recommendedName>
</protein>
<dbReference type="EnsemblPlants" id="AET4Gv20053600.1">
    <property type="protein sequence ID" value="AET4Gv20053600.1"/>
    <property type="gene ID" value="AET4Gv20053600"/>
</dbReference>
<dbReference type="InterPro" id="IPR033891">
    <property type="entry name" value="TTC38"/>
</dbReference>
<keyword evidence="3" id="KW-0677">Repeat</keyword>
<organism evidence="6 7">
    <name type="scientific">Aegilops tauschii subsp. strangulata</name>
    <name type="common">Goatgrass</name>
    <dbReference type="NCBI Taxonomy" id="200361"/>
    <lineage>
        <taxon>Eukaryota</taxon>
        <taxon>Viridiplantae</taxon>
        <taxon>Streptophyta</taxon>
        <taxon>Embryophyta</taxon>
        <taxon>Tracheophyta</taxon>
        <taxon>Spermatophyta</taxon>
        <taxon>Magnoliopsida</taxon>
        <taxon>Liliopsida</taxon>
        <taxon>Poales</taxon>
        <taxon>Poaceae</taxon>
        <taxon>BOP clade</taxon>
        <taxon>Pooideae</taxon>
        <taxon>Triticodae</taxon>
        <taxon>Triticeae</taxon>
        <taxon>Triticinae</taxon>
        <taxon>Aegilops</taxon>
    </lineage>
</organism>
<keyword evidence="5" id="KW-0175">Coiled coil</keyword>
<evidence type="ECO:0000256" key="5">
    <source>
        <dbReference type="SAM" id="Coils"/>
    </source>
</evidence>
<dbReference type="Gramene" id="AET4Gv20053600.1">
    <property type="protein sequence ID" value="AET4Gv20053600.1"/>
    <property type="gene ID" value="AET4Gv20053600"/>
</dbReference>
<feature type="coiled-coil region" evidence="5">
    <location>
        <begin position="264"/>
        <end position="291"/>
    </location>
</feature>
<evidence type="ECO:0000313" key="6">
    <source>
        <dbReference type="EnsemblPlants" id="AET4Gv20053600.1"/>
    </source>
</evidence>
<evidence type="ECO:0000256" key="4">
    <source>
        <dbReference type="ARBA" id="ARBA00022803"/>
    </source>
</evidence>
<reference evidence="7" key="1">
    <citation type="journal article" date="2014" name="Science">
        <title>Ancient hybridizations among the ancestral genomes of bread wheat.</title>
        <authorList>
            <consortium name="International Wheat Genome Sequencing Consortium,"/>
            <person name="Marcussen T."/>
            <person name="Sandve S.R."/>
            <person name="Heier L."/>
            <person name="Spannagl M."/>
            <person name="Pfeifer M."/>
            <person name="Jakobsen K.S."/>
            <person name="Wulff B.B."/>
            <person name="Steuernagel B."/>
            <person name="Mayer K.F."/>
            <person name="Olsen O.A."/>
        </authorList>
    </citation>
    <scope>NUCLEOTIDE SEQUENCE [LARGE SCALE GENOMIC DNA]</scope>
    <source>
        <strain evidence="7">cv. AL8/78</strain>
    </source>
</reference>
<proteinExistence type="inferred from homology"/>
<dbReference type="PANTHER" id="PTHR16263:SF4">
    <property type="entry name" value="TETRATRICOPEPTIDE REPEAT PROTEIN 38"/>
    <property type="match status" value="1"/>
</dbReference>
<evidence type="ECO:0000256" key="1">
    <source>
        <dbReference type="ARBA" id="ARBA00005857"/>
    </source>
</evidence>
<comment type="similarity">
    <text evidence="1">Belongs to the TTC38 family.</text>
</comment>
<dbReference type="AlphaFoldDB" id="A0A453H3R6"/>
<keyword evidence="7" id="KW-1185">Reference proteome</keyword>
<keyword evidence="4" id="KW-0802">TPR repeat</keyword>
<evidence type="ECO:0000256" key="2">
    <source>
        <dbReference type="ARBA" id="ARBA00019992"/>
    </source>
</evidence>
<dbReference type="PANTHER" id="PTHR16263">
    <property type="entry name" value="TETRATRICOPEPTIDE REPEAT PROTEIN 38"/>
    <property type="match status" value="1"/>
</dbReference>
<dbReference type="CDD" id="cd05804">
    <property type="entry name" value="StaR_like"/>
    <property type="match status" value="1"/>
</dbReference>
<accession>A0A453H3R6</accession>
<evidence type="ECO:0000256" key="3">
    <source>
        <dbReference type="ARBA" id="ARBA00022737"/>
    </source>
</evidence>
<evidence type="ECO:0000313" key="7">
    <source>
        <dbReference type="Proteomes" id="UP000015105"/>
    </source>
</evidence>
<dbReference type="SUPFAM" id="SSF48452">
    <property type="entry name" value="TPR-like"/>
    <property type="match status" value="1"/>
</dbReference>
<reference evidence="7" key="2">
    <citation type="journal article" date="2017" name="Nat. Plants">
        <title>The Aegilops tauschii genome reveals multiple impacts of transposons.</title>
        <authorList>
            <person name="Zhao G."/>
            <person name="Zou C."/>
            <person name="Li K."/>
            <person name="Wang K."/>
            <person name="Li T."/>
            <person name="Gao L."/>
            <person name="Zhang X."/>
            <person name="Wang H."/>
            <person name="Yang Z."/>
            <person name="Liu X."/>
            <person name="Jiang W."/>
            <person name="Mao L."/>
            <person name="Kong X."/>
            <person name="Jiao Y."/>
            <person name="Jia J."/>
        </authorList>
    </citation>
    <scope>NUCLEOTIDE SEQUENCE [LARGE SCALE GENOMIC DNA]</scope>
    <source>
        <strain evidence="7">cv. AL8/78</strain>
    </source>
</reference>
<sequence>GLLAPFPLPNPPLTFSAFLCFHKGKATEYERAVFRALSALVGEDRDTEVAVDRHFELLKEFPRDLMSLKRAQLLCFYVGRPDTSLKFVQQVLPENQDRNYIYGMLAFPLLELGRMDEAEIAARKGLAINKNDFWSQHNMCHVFQQECRFREATEFMESCSPSWTSCSSFMFTHNWWHVAVCYLEGEAPIRKVMEVYDQNIMKELDRSDCEPAEVYVNALGLLLRLYVRGEIGPAKERLTPLLDELKNESIWHAEWLLDLLILWALSSMNEVKAAENLLDSLQSRVSSMDMKRQQVMQKAIQLADAVYKYGKGEHKAVFDALGPDFDGLGYKMIGASDEQVDVFNEVWYTVLINSGETSTAIELLVKQISKREGAPFLWRLLEKAYTVEGRGADASVATEKANALQAAHFH</sequence>
<dbReference type="Gene3D" id="1.25.40.10">
    <property type="entry name" value="Tetratricopeptide repeat domain"/>
    <property type="match status" value="1"/>
</dbReference>